<dbReference type="PANTHER" id="PTHR12943">
    <property type="entry name" value="HOMOCYSTEINE-RESPONSIVE ENDOPLASMIC RETICULUM-RESIDENT UNIQUITIN-LIKE DOMAIN HERPUD PROTEIN FAMILY MEMBER"/>
    <property type="match status" value="1"/>
</dbReference>
<dbReference type="AlphaFoldDB" id="A0A8K0X5J9"/>
<dbReference type="GO" id="GO:0016020">
    <property type="term" value="C:membrane"/>
    <property type="evidence" value="ECO:0007669"/>
    <property type="project" value="UniProtKB-SubCell"/>
</dbReference>
<evidence type="ECO:0000259" key="7">
    <source>
        <dbReference type="PROSITE" id="PS50053"/>
    </source>
</evidence>
<dbReference type="InterPro" id="IPR029071">
    <property type="entry name" value="Ubiquitin-like_domsf"/>
</dbReference>
<feature type="region of interest" description="Disordered" evidence="5">
    <location>
        <begin position="645"/>
        <end position="713"/>
    </location>
</feature>
<protein>
    <recommendedName>
        <fullName evidence="7">Ubiquitin-like domain-containing protein</fullName>
    </recommendedName>
</protein>
<feature type="region of interest" description="Disordered" evidence="5">
    <location>
        <begin position="137"/>
        <end position="181"/>
    </location>
</feature>
<dbReference type="PANTHER" id="PTHR12943:SF27">
    <property type="entry name" value="HOMOCYSTEINE-INDUCED ENDOPLASMIC RETICULUM PROTEIN, ISOFORM A"/>
    <property type="match status" value="1"/>
</dbReference>
<feature type="region of interest" description="Disordered" evidence="5">
    <location>
        <begin position="255"/>
        <end position="282"/>
    </location>
</feature>
<organism evidence="8 9">
    <name type="scientific">Plectosphaerella cucumerina</name>
    <dbReference type="NCBI Taxonomy" id="40658"/>
    <lineage>
        <taxon>Eukaryota</taxon>
        <taxon>Fungi</taxon>
        <taxon>Dikarya</taxon>
        <taxon>Ascomycota</taxon>
        <taxon>Pezizomycotina</taxon>
        <taxon>Sordariomycetes</taxon>
        <taxon>Hypocreomycetidae</taxon>
        <taxon>Glomerellales</taxon>
        <taxon>Plectosphaerellaceae</taxon>
        <taxon>Plectosphaerella</taxon>
    </lineage>
</organism>
<feature type="transmembrane region" description="Helical" evidence="6">
    <location>
        <begin position="526"/>
        <end position="545"/>
    </location>
</feature>
<evidence type="ECO:0000256" key="6">
    <source>
        <dbReference type="SAM" id="Phobius"/>
    </source>
</evidence>
<proteinExistence type="predicted"/>
<dbReference type="Pfam" id="PF00240">
    <property type="entry name" value="ubiquitin"/>
    <property type="match status" value="1"/>
</dbReference>
<evidence type="ECO:0000256" key="4">
    <source>
        <dbReference type="ARBA" id="ARBA00023136"/>
    </source>
</evidence>
<evidence type="ECO:0000256" key="1">
    <source>
        <dbReference type="ARBA" id="ARBA00004370"/>
    </source>
</evidence>
<dbReference type="Gene3D" id="3.10.20.90">
    <property type="entry name" value="Phosphatidylinositol 3-kinase Catalytic Subunit, Chain A, domain 1"/>
    <property type="match status" value="1"/>
</dbReference>
<evidence type="ECO:0000313" key="8">
    <source>
        <dbReference type="EMBL" id="KAH7362895.1"/>
    </source>
</evidence>
<evidence type="ECO:0000313" key="9">
    <source>
        <dbReference type="Proteomes" id="UP000813385"/>
    </source>
</evidence>
<name>A0A8K0X5J9_9PEZI</name>
<evidence type="ECO:0000256" key="2">
    <source>
        <dbReference type="ARBA" id="ARBA00022692"/>
    </source>
</evidence>
<keyword evidence="9" id="KW-1185">Reference proteome</keyword>
<comment type="subcellular location">
    <subcellularLocation>
        <location evidence="1">Membrane</location>
    </subcellularLocation>
</comment>
<evidence type="ECO:0000256" key="5">
    <source>
        <dbReference type="SAM" id="MobiDB-lite"/>
    </source>
</evidence>
<keyword evidence="3 6" id="KW-1133">Transmembrane helix</keyword>
<dbReference type="SUPFAM" id="SSF54236">
    <property type="entry name" value="Ubiquitin-like"/>
    <property type="match status" value="1"/>
</dbReference>
<feature type="compositionally biased region" description="Low complexity" evidence="5">
    <location>
        <begin position="657"/>
        <end position="671"/>
    </location>
</feature>
<comment type="caution">
    <text evidence="8">The sequence shown here is derived from an EMBL/GenBank/DDBJ whole genome shotgun (WGS) entry which is preliminary data.</text>
</comment>
<dbReference type="CDD" id="cd17039">
    <property type="entry name" value="Ubl_ubiquitin_like"/>
    <property type="match status" value="1"/>
</dbReference>
<evidence type="ECO:0000256" key="3">
    <source>
        <dbReference type="ARBA" id="ARBA00022989"/>
    </source>
</evidence>
<feature type="compositionally biased region" description="Low complexity" evidence="5">
    <location>
        <begin position="456"/>
        <end position="478"/>
    </location>
</feature>
<accession>A0A8K0X5J9</accession>
<dbReference type="OrthoDB" id="21589at2759"/>
<reference evidence="8" key="1">
    <citation type="journal article" date="2021" name="Nat. Commun.">
        <title>Genetic determinants of endophytism in the Arabidopsis root mycobiome.</title>
        <authorList>
            <person name="Mesny F."/>
            <person name="Miyauchi S."/>
            <person name="Thiergart T."/>
            <person name="Pickel B."/>
            <person name="Atanasova L."/>
            <person name="Karlsson M."/>
            <person name="Huettel B."/>
            <person name="Barry K.W."/>
            <person name="Haridas S."/>
            <person name="Chen C."/>
            <person name="Bauer D."/>
            <person name="Andreopoulos W."/>
            <person name="Pangilinan J."/>
            <person name="LaButti K."/>
            <person name="Riley R."/>
            <person name="Lipzen A."/>
            <person name="Clum A."/>
            <person name="Drula E."/>
            <person name="Henrissat B."/>
            <person name="Kohler A."/>
            <person name="Grigoriev I.V."/>
            <person name="Martin F.M."/>
            <person name="Hacquard S."/>
        </authorList>
    </citation>
    <scope>NUCLEOTIDE SEQUENCE</scope>
    <source>
        <strain evidence="8">MPI-CAGE-AT-0016</strain>
    </source>
</reference>
<sequence>MDANAPDTNAPSNATDATGITVDLNIISPNAAVLRPLSFGLHPTTTIRTVKHMIRQNLPIRPTDDQQRLIYKGRALDNDDLTLGQVMGIDTIKEDNRQTFHLVLRGIVEPAVASAVRGRSPATSDPRSVLNNIQARSQSPHHHLFGAAPASGAARRTPSNQPGFSGFSVPSAPNFTPQQTQQMQAQLQQAQHMHQMQAQIQAQMQGIPAWPPGLQREAVNRAMANHQINQNQSARAALGLHGVGDAGAAPGLNVVDTNRGRVSPGLHPYTRTTIRDGYADGQPYRVTSTETWTPLTTGDVQNILRGADAGQATQAMTNAMQRSESPAPFGPTQPVSSTPFYPTMGSRAGSRRGTPDPASRSVSGGSAQVASHTPQLRGPPPSAPEVYILSSPQGPRAVLINNNSDTYYTPVGRFPTGPAASLISRIRPPAPMPWQATVPPAQQPEAAPARHDNGQPAAANLAPPHAPQAPLRPAGGAAPAIGHPNNQIVAPGIAQLWQHLWLLVRLGFFVWWLTYSNSSWSRWFTVLAVAITIFLVNTGVLNGLYDQVAGPVRRHVDHLLPLPRLQNQAAAVQPQPAQPHIQTNVPAAAPAPAEAAARLIAQRRRDNATWLMNFARRLERAGLLFLASIAPGVAERHIAQLEAEERAARRQREEAEAAAAAAAAEATAQEATEGDQETATEPAENSGREEEAGQDGPAEGVPPENAPEPLVAF</sequence>
<keyword evidence="4 6" id="KW-0472">Membrane</keyword>
<dbReference type="GO" id="GO:0030968">
    <property type="term" value="P:endoplasmic reticulum unfolded protein response"/>
    <property type="evidence" value="ECO:0007669"/>
    <property type="project" value="TreeGrafter"/>
</dbReference>
<gene>
    <name evidence="8" type="ORF">B0T11DRAFT_256486</name>
</gene>
<feature type="region of interest" description="Disordered" evidence="5">
    <location>
        <begin position="436"/>
        <end position="478"/>
    </location>
</feature>
<dbReference type="PROSITE" id="PS50053">
    <property type="entry name" value="UBIQUITIN_2"/>
    <property type="match status" value="1"/>
</dbReference>
<dbReference type="InterPro" id="IPR000626">
    <property type="entry name" value="Ubiquitin-like_dom"/>
</dbReference>
<dbReference type="InterPro" id="IPR039751">
    <property type="entry name" value="HERPUD1/2"/>
</dbReference>
<feature type="compositionally biased region" description="Polar residues" evidence="5">
    <location>
        <begin position="313"/>
        <end position="324"/>
    </location>
</feature>
<feature type="region of interest" description="Disordered" evidence="5">
    <location>
        <begin position="313"/>
        <end position="389"/>
    </location>
</feature>
<dbReference type="Proteomes" id="UP000813385">
    <property type="component" value="Unassembled WGS sequence"/>
</dbReference>
<dbReference type="SMART" id="SM00213">
    <property type="entry name" value="UBQ"/>
    <property type="match status" value="1"/>
</dbReference>
<keyword evidence="2 6" id="KW-0812">Transmembrane</keyword>
<feature type="compositionally biased region" description="Polar residues" evidence="5">
    <location>
        <begin position="360"/>
        <end position="374"/>
    </location>
</feature>
<dbReference type="EMBL" id="JAGPXD010000003">
    <property type="protein sequence ID" value="KAH7362895.1"/>
    <property type="molecule type" value="Genomic_DNA"/>
</dbReference>
<feature type="compositionally biased region" description="Basic and acidic residues" evidence="5">
    <location>
        <begin position="645"/>
        <end position="655"/>
    </location>
</feature>
<feature type="domain" description="Ubiquitin-like" evidence="7">
    <location>
        <begin position="22"/>
        <end position="85"/>
    </location>
</feature>